<feature type="compositionally biased region" description="Basic and acidic residues" evidence="1">
    <location>
        <begin position="1"/>
        <end position="31"/>
    </location>
</feature>
<sequence>MRRVHPDHMIKAHDGRENGSNDLKDDDDKPEVSISESGEQTVADDNSEIATEMLLPSRKIFGDLGESESQ</sequence>
<evidence type="ECO:0000313" key="3">
    <source>
        <dbReference type="Proteomes" id="UP001152795"/>
    </source>
</evidence>
<name>A0A6S7HV99_PARCT</name>
<proteinExistence type="predicted"/>
<feature type="compositionally biased region" description="Polar residues" evidence="1">
    <location>
        <begin position="34"/>
        <end position="44"/>
    </location>
</feature>
<comment type="caution">
    <text evidence="2">The sequence shown here is derived from an EMBL/GenBank/DDBJ whole genome shotgun (WGS) entry which is preliminary data.</text>
</comment>
<feature type="region of interest" description="Disordered" evidence="1">
    <location>
        <begin position="1"/>
        <end position="49"/>
    </location>
</feature>
<accession>A0A6S7HV99</accession>
<reference evidence="2" key="1">
    <citation type="submission" date="2020-04" db="EMBL/GenBank/DDBJ databases">
        <authorList>
            <person name="Alioto T."/>
            <person name="Alioto T."/>
            <person name="Gomez Garrido J."/>
        </authorList>
    </citation>
    <scope>NUCLEOTIDE SEQUENCE</scope>
    <source>
        <strain evidence="2">A484AB</strain>
    </source>
</reference>
<keyword evidence="3" id="KW-1185">Reference proteome</keyword>
<organism evidence="2 3">
    <name type="scientific">Paramuricea clavata</name>
    <name type="common">Red gorgonian</name>
    <name type="synonym">Violescent sea-whip</name>
    <dbReference type="NCBI Taxonomy" id="317549"/>
    <lineage>
        <taxon>Eukaryota</taxon>
        <taxon>Metazoa</taxon>
        <taxon>Cnidaria</taxon>
        <taxon>Anthozoa</taxon>
        <taxon>Octocorallia</taxon>
        <taxon>Malacalcyonacea</taxon>
        <taxon>Plexauridae</taxon>
        <taxon>Paramuricea</taxon>
    </lineage>
</organism>
<evidence type="ECO:0000256" key="1">
    <source>
        <dbReference type="SAM" id="MobiDB-lite"/>
    </source>
</evidence>
<dbReference type="EMBL" id="CACRXK020003328">
    <property type="protein sequence ID" value="CAB3998341.1"/>
    <property type="molecule type" value="Genomic_DNA"/>
</dbReference>
<dbReference type="Proteomes" id="UP001152795">
    <property type="component" value="Unassembled WGS sequence"/>
</dbReference>
<dbReference type="AlphaFoldDB" id="A0A6S7HV99"/>
<protein>
    <submittedName>
        <fullName evidence="2">Uncharacterized protein</fullName>
    </submittedName>
</protein>
<gene>
    <name evidence="2" type="ORF">PACLA_8A013137</name>
</gene>
<evidence type="ECO:0000313" key="2">
    <source>
        <dbReference type="EMBL" id="CAB3998341.1"/>
    </source>
</evidence>